<feature type="transmembrane region" description="Helical" evidence="1">
    <location>
        <begin position="474"/>
        <end position="500"/>
    </location>
</feature>
<feature type="transmembrane region" description="Helical" evidence="1">
    <location>
        <begin position="239"/>
        <end position="259"/>
    </location>
</feature>
<evidence type="ECO:0000313" key="2">
    <source>
        <dbReference type="EMBL" id="GLH71871.1"/>
    </source>
</evidence>
<feature type="transmembrane region" description="Helical" evidence="1">
    <location>
        <begin position="81"/>
        <end position="99"/>
    </location>
</feature>
<feature type="transmembrane region" description="Helical" evidence="1">
    <location>
        <begin position="210"/>
        <end position="227"/>
    </location>
</feature>
<keyword evidence="3" id="KW-1185">Reference proteome</keyword>
<dbReference type="Proteomes" id="UP001165069">
    <property type="component" value="Unassembled WGS sequence"/>
</dbReference>
<keyword evidence="1" id="KW-0472">Membrane</keyword>
<evidence type="ECO:0008006" key="4">
    <source>
        <dbReference type="Google" id="ProtNLM"/>
    </source>
</evidence>
<evidence type="ECO:0000313" key="3">
    <source>
        <dbReference type="Proteomes" id="UP001165069"/>
    </source>
</evidence>
<feature type="transmembrane region" description="Helical" evidence="1">
    <location>
        <begin position="383"/>
        <end position="399"/>
    </location>
</feature>
<feature type="transmembrane region" description="Helical" evidence="1">
    <location>
        <begin position="186"/>
        <end position="204"/>
    </location>
</feature>
<comment type="caution">
    <text evidence="2">The sequence shown here is derived from an EMBL/GenBank/DDBJ whole genome shotgun (WGS) entry which is preliminary data.</text>
</comment>
<feature type="transmembrane region" description="Helical" evidence="1">
    <location>
        <begin position="271"/>
        <end position="290"/>
    </location>
</feature>
<feature type="transmembrane region" description="Helical" evidence="1">
    <location>
        <begin position="327"/>
        <end position="345"/>
    </location>
</feature>
<sequence length="603" mass="63790">MSTAEAYPSRRDPAEALPQGLEARLVVLAETVARLEARVAALEGAVPEQPAASPRPIPCTAVSDPMVPAPGLPSAVRLMGLIGRTCLILGGATFIRALVDAGTIHRGWGVALGLAYAIIWALLAARAKHPLDSAFHALASILIAYPLIVESTARFGILEPVLAALLLFTVTGIHGVVAWRRDLQPIIWTATLASILSGFAMMSARRSIEPFLAVSLLLGATTLWVTYGRRWQSLRWPTALASDLGVVILTSLAAWPGGIPEAYRGITPGRTVVFALALVLIYLGSFAVRMLQRRRVVNAFEVAQSILVLLLGFGGALRVSLISGSGAGLLGAGVSLAGLGCYATAFPFRDDQEETHANFIFFLFFGLVFLLLGVLVLLPLPGAGALGSVLGLAAMLLALQSRRAVFIIQSALYLGTGALASGFAAWSLRAFLAPTGPDASLPWSAALSLVLLALAFTAFLWRRAPGLVSARVRPLVLCLGAAVAAGLGALAIWICCHAFSTGAVDPSLLAAVRTGVLSALIISLAWFGRRAPDLELKWLVYPVMIITALKFLFEDLAVGRPLTLFLGFMCYGATLMLAPRLLKNPTPSDRDRNANDHMPEVHP</sequence>
<feature type="transmembrane region" description="Helical" evidence="1">
    <location>
        <begin position="564"/>
        <end position="582"/>
    </location>
</feature>
<organism evidence="2 3">
    <name type="scientific">Geothrix limicola</name>
    <dbReference type="NCBI Taxonomy" id="2927978"/>
    <lineage>
        <taxon>Bacteria</taxon>
        <taxon>Pseudomonadati</taxon>
        <taxon>Acidobacteriota</taxon>
        <taxon>Holophagae</taxon>
        <taxon>Holophagales</taxon>
        <taxon>Holophagaceae</taxon>
        <taxon>Geothrix</taxon>
    </lineage>
</organism>
<protein>
    <recommendedName>
        <fullName evidence="4">DUF2339 domain-containing protein</fullName>
    </recommendedName>
</protein>
<keyword evidence="1" id="KW-1133">Transmembrane helix</keyword>
<evidence type="ECO:0000256" key="1">
    <source>
        <dbReference type="SAM" id="Phobius"/>
    </source>
</evidence>
<name>A0ABQ5QBQ8_9BACT</name>
<feature type="transmembrane region" description="Helical" evidence="1">
    <location>
        <begin position="443"/>
        <end position="462"/>
    </location>
</feature>
<reference evidence="2 3" key="1">
    <citation type="journal article" date="2023" name="Antonie Van Leeuwenhoek">
        <title>Mesoterricola silvestris gen. nov., sp. nov., Mesoterricola sediminis sp. nov., Geothrix oryzae sp. nov., Geothrix edaphica sp. nov., Geothrix rubra sp. nov., and Geothrix limicola sp. nov., six novel members of Acidobacteriota isolated from soils.</title>
        <authorList>
            <person name="Itoh H."/>
            <person name="Sugisawa Y."/>
            <person name="Mise K."/>
            <person name="Xu Z."/>
            <person name="Kuniyasu M."/>
            <person name="Ushijima N."/>
            <person name="Kawano K."/>
            <person name="Kobayashi E."/>
            <person name="Shiratori Y."/>
            <person name="Masuda Y."/>
            <person name="Senoo K."/>
        </authorList>
    </citation>
    <scope>NUCLEOTIDE SEQUENCE [LARGE SCALE GENOMIC DNA]</scope>
    <source>
        <strain evidence="2 3">Red804</strain>
    </source>
</reference>
<accession>A0ABQ5QBQ8</accession>
<dbReference type="RefSeq" id="WP_285569544.1">
    <property type="nucleotide sequence ID" value="NZ_BSDE01000001.1"/>
</dbReference>
<proteinExistence type="predicted"/>
<feature type="transmembrane region" description="Helical" evidence="1">
    <location>
        <begin position="105"/>
        <end position="124"/>
    </location>
</feature>
<feature type="transmembrane region" description="Helical" evidence="1">
    <location>
        <begin position="506"/>
        <end position="527"/>
    </location>
</feature>
<feature type="transmembrane region" description="Helical" evidence="1">
    <location>
        <begin position="357"/>
        <end position="377"/>
    </location>
</feature>
<dbReference type="EMBL" id="BSDE01000001">
    <property type="protein sequence ID" value="GLH71871.1"/>
    <property type="molecule type" value="Genomic_DNA"/>
</dbReference>
<keyword evidence="1" id="KW-0812">Transmembrane</keyword>
<feature type="transmembrane region" description="Helical" evidence="1">
    <location>
        <begin position="411"/>
        <end position="431"/>
    </location>
</feature>
<feature type="transmembrane region" description="Helical" evidence="1">
    <location>
        <begin position="131"/>
        <end position="149"/>
    </location>
</feature>
<feature type="transmembrane region" description="Helical" evidence="1">
    <location>
        <begin position="302"/>
        <end position="321"/>
    </location>
</feature>
<feature type="transmembrane region" description="Helical" evidence="1">
    <location>
        <begin position="161"/>
        <end position="179"/>
    </location>
</feature>
<gene>
    <name evidence="2" type="ORF">GETHLI_03730</name>
</gene>